<evidence type="ECO:0000313" key="3">
    <source>
        <dbReference type="Proteomes" id="UP000008281"/>
    </source>
</evidence>
<dbReference type="AlphaFoldDB" id="E3NPD1"/>
<feature type="transmembrane region" description="Helical" evidence="1">
    <location>
        <begin position="43"/>
        <end position="62"/>
    </location>
</feature>
<reference evidence="2" key="1">
    <citation type="submission" date="2007-07" db="EMBL/GenBank/DDBJ databases">
        <title>PCAP assembly of the Caenorhabditis remanei genome.</title>
        <authorList>
            <consortium name="The Caenorhabditis remanei Sequencing Consortium"/>
            <person name="Wilson R.K."/>
        </authorList>
    </citation>
    <scope>NUCLEOTIDE SEQUENCE [LARGE SCALE GENOMIC DNA]</scope>
    <source>
        <strain evidence="2">PB4641</strain>
    </source>
</reference>
<protein>
    <submittedName>
        <fullName evidence="2">Uncharacterized protein</fullName>
    </submittedName>
</protein>
<evidence type="ECO:0000313" key="2">
    <source>
        <dbReference type="EMBL" id="EFP13068.1"/>
    </source>
</evidence>
<dbReference type="EMBL" id="DS269349">
    <property type="protein sequence ID" value="EFP13068.1"/>
    <property type="molecule type" value="Genomic_DNA"/>
</dbReference>
<organism evidence="3">
    <name type="scientific">Caenorhabditis remanei</name>
    <name type="common">Caenorhabditis vulgaris</name>
    <dbReference type="NCBI Taxonomy" id="31234"/>
    <lineage>
        <taxon>Eukaryota</taxon>
        <taxon>Metazoa</taxon>
        <taxon>Ecdysozoa</taxon>
        <taxon>Nematoda</taxon>
        <taxon>Chromadorea</taxon>
        <taxon>Rhabditida</taxon>
        <taxon>Rhabditina</taxon>
        <taxon>Rhabditomorpha</taxon>
        <taxon>Rhabditoidea</taxon>
        <taxon>Rhabditidae</taxon>
        <taxon>Peloderinae</taxon>
        <taxon>Caenorhabditis</taxon>
    </lineage>
</organism>
<keyword evidence="3" id="KW-1185">Reference proteome</keyword>
<accession>E3NPD1</accession>
<gene>
    <name evidence="2" type="ORF">CRE_14395</name>
</gene>
<keyword evidence="1" id="KW-1133">Transmembrane helix</keyword>
<dbReference type="STRING" id="31234.E3NPD1"/>
<keyword evidence="1" id="KW-0472">Membrane</keyword>
<evidence type="ECO:0000256" key="1">
    <source>
        <dbReference type="SAM" id="Phobius"/>
    </source>
</evidence>
<keyword evidence="1" id="KW-0812">Transmembrane</keyword>
<name>E3NPD1_CAERE</name>
<dbReference type="OrthoDB" id="3936150at2759"/>
<dbReference type="eggNOG" id="KOG0255">
    <property type="taxonomic scope" value="Eukaryota"/>
</dbReference>
<dbReference type="Proteomes" id="UP000008281">
    <property type="component" value="Unassembled WGS sequence"/>
</dbReference>
<dbReference type="HOGENOM" id="CLU_2063685_0_0_1"/>
<proteinExistence type="predicted"/>
<sequence>MSNNESPSPPPVRANSISATINYLHLDADKVLSAFGKYGRYQMLAYVITTSVHMLFALNMMIMPFITKSITFLCDLPDRETPDSALRPLLRYAPLEIEDLEALAKKEEAQRSSRFSALS</sequence>
<dbReference type="InParanoid" id="E3NPD1"/>